<feature type="region of interest" description="Disordered" evidence="1">
    <location>
        <begin position="1135"/>
        <end position="1162"/>
    </location>
</feature>
<name>A0AAW9L0L8_9ACTO</name>
<dbReference type="InterPro" id="IPR002182">
    <property type="entry name" value="NB-ARC"/>
</dbReference>
<comment type="caution">
    <text evidence="3">The sequence shown here is derived from an EMBL/GenBank/DDBJ whole genome shotgun (WGS) entry which is preliminary data.</text>
</comment>
<evidence type="ECO:0000313" key="4">
    <source>
        <dbReference type="Proteomes" id="UP001289581"/>
    </source>
</evidence>
<proteinExistence type="predicted"/>
<dbReference type="Proteomes" id="UP001289581">
    <property type="component" value="Unassembled WGS sequence"/>
</dbReference>
<dbReference type="InterPro" id="IPR053137">
    <property type="entry name" value="NLR-like"/>
</dbReference>
<dbReference type="SUPFAM" id="SSF52540">
    <property type="entry name" value="P-loop containing nucleoside triphosphate hydrolases"/>
    <property type="match status" value="1"/>
</dbReference>
<dbReference type="PRINTS" id="PR00381">
    <property type="entry name" value="KINESINLIGHT"/>
</dbReference>
<dbReference type="Pfam" id="PF13424">
    <property type="entry name" value="TPR_12"/>
    <property type="match status" value="6"/>
</dbReference>
<keyword evidence="4" id="KW-1185">Reference proteome</keyword>
<organism evidence="3 4">
    <name type="scientific">Actinomyces oris</name>
    <dbReference type="NCBI Taxonomy" id="544580"/>
    <lineage>
        <taxon>Bacteria</taxon>
        <taxon>Bacillati</taxon>
        <taxon>Actinomycetota</taxon>
        <taxon>Actinomycetes</taxon>
        <taxon>Actinomycetales</taxon>
        <taxon>Actinomycetaceae</taxon>
        <taxon>Actinomyces</taxon>
    </lineage>
</organism>
<evidence type="ECO:0000256" key="1">
    <source>
        <dbReference type="SAM" id="MobiDB-lite"/>
    </source>
</evidence>
<dbReference type="PANTHER" id="PTHR46082:SF6">
    <property type="entry name" value="AAA+ ATPASE DOMAIN-CONTAINING PROTEIN-RELATED"/>
    <property type="match status" value="1"/>
</dbReference>
<dbReference type="InterPro" id="IPR019734">
    <property type="entry name" value="TPR_rpt"/>
</dbReference>
<dbReference type="SUPFAM" id="SSF48452">
    <property type="entry name" value="TPR-like"/>
    <property type="match status" value="3"/>
</dbReference>
<dbReference type="GO" id="GO:0043531">
    <property type="term" value="F:ADP binding"/>
    <property type="evidence" value="ECO:0007669"/>
    <property type="project" value="InterPro"/>
</dbReference>
<protein>
    <submittedName>
        <fullName evidence="3">Tetratricopeptide repeat protein</fullName>
    </submittedName>
</protein>
<dbReference type="AlphaFoldDB" id="A0AAW9L0L8"/>
<dbReference type="Gene3D" id="1.25.40.10">
    <property type="entry name" value="Tetratricopeptide repeat domain"/>
    <property type="match status" value="3"/>
</dbReference>
<dbReference type="RefSeq" id="WP_322913453.1">
    <property type="nucleotide sequence ID" value="NZ_JAXBCZ010000002.1"/>
</dbReference>
<evidence type="ECO:0000313" key="3">
    <source>
        <dbReference type="EMBL" id="MEA1305955.1"/>
    </source>
</evidence>
<sequence length="1162" mass="128482">MADPLSLAVLSASITGLLMRGAAVAVDPSWSSAASLPSEALNAWRSLRRLQQGRSGQENPLEASIKSRLQKQVDDASERYERTSVTQSALAGAVTEMEVALTELSEDDATVLEAVRFPDNFATYLRRQTVGRRQYVEAAAEPFFDDLIRIVAEEFIHLAPGSRDFDIAALKQLLAGQERLAAGQEQLLEGQAETHELLGTMATDIKEIHSAIPQSQPASPTRIRFGSRPRVTTGFVKRDGQDELFDAVFTRAEPRTVLTGMRGSGKTQLAATVAAKCEDEGWPIVAWIHAASREELVADLYELAILAGTDAPKDIPPETIIRRFLDQLHSADAADRLVVFDNVENLDDLKGLTPKGSGVRVIITTTSRLDWDSLGWSPMAVDVFDREQSIALLCQRTGDAHRDAADQIAEALGDLPVAVTQAAATAQQGGYTLSGYLDRLSNHPLDSSISRFEGDDYPNAVGVALFMAYEQILEEIRTTHPQQERIAISLLDALSLLAASGVPTHWFLELNDDSDAARDTMSYLKKSSILQESTDGSKTIIHRLQGQVYRETYLSNQEKFNEARAHATTLLNDIDIDRLENFEQQRQETRNLVEQIGAATSQGHSHPLFSDPTFVSILATTLRDATDLGMPQLALTLTDSVTRAGDTLGPDHPSTLTSRNNLAGAYCDAGRLDEAITLHGQTLEDHTRILGPHHPDTLTSRNNLASAYQDAGRLDKAIPLYQQNLEDHTRILGPHHPSTLLSRHNLASAYQDAGRLDKAIPLYQQNLEDRTRILGPHHPHTLLSRHNLASAYQDTGRLDKAITLYQQNLEDHTRILGPHHPHTLLSHHNLAGAYQDAGRLDKAITLYQQNLKDHTRILGPHHPHTLLSRHNLAGAYQDAGRLDEAIPLYQQNLKDHTRILGPHHPHTLTSRNNLANAYQAAGRLDEAIPLYEQNLKDRTRILGPHHPHTLTARNNLAETYRAAGRLDEAITLNQQTLKDSEDLLGPHHPHTLISRNNLANAYQAAGRLDEAIPLHEQNLKDRTRILGPHHPHTLTARNNLAETYRAAGRLDEAITLNQQTLKDSEDLLGPHHPDTLTLRNNLATAYQTAGRLDEAITLHEQNLTNLTHVLGPHHPHTLTARNNLAEAYRAAGRFEDADKLFETPSDSEQDGTEEDLDQETDN</sequence>
<evidence type="ECO:0000259" key="2">
    <source>
        <dbReference type="Pfam" id="PF00931"/>
    </source>
</evidence>
<gene>
    <name evidence="3" type="ORF">QU665_12900</name>
</gene>
<dbReference type="Pfam" id="PF00931">
    <property type="entry name" value="NB-ARC"/>
    <property type="match status" value="1"/>
</dbReference>
<dbReference type="InterPro" id="IPR011990">
    <property type="entry name" value="TPR-like_helical_dom_sf"/>
</dbReference>
<dbReference type="EMBL" id="JAXBCZ010000002">
    <property type="protein sequence ID" value="MEA1305955.1"/>
    <property type="molecule type" value="Genomic_DNA"/>
</dbReference>
<dbReference type="InterPro" id="IPR027417">
    <property type="entry name" value="P-loop_NTPase"/>
</dbReference>
<feature type="compositionally biased region" description="Acidic residues" evidence="1">
    <location>
        <begin position="1145"/>
        <end position="1162"/>
    </location>
</feature>
<feature type="domain" description="NB-ARC" evidence="2">
    <location>
        <begin position="257"/>
        <end position="399"/>
    </location>
</feature>
<reference evidence="3 4" key="1">
    <citation type="submission" date="2023-06" db="EMBL/GenBank/DDBJ databases">
        <title>Actinomyces orist ORNL 0101 HMT-893 genome.</title>
        <authorList>
            <person name="Johnston C.D."/>
            <person name="Chen T."/>
            <person name="Dewhirst F.E."/>
        </authorList>
    </citation>
    <scope>NUCLEOTIDE SEQUENCE [LARGE SCALE GENOMIC DNA]</scope>
    <source>
        <strain evidence="3 4">ORNL 0101</strain>
    </source>
</reference>
<dbReference type="CDD" id="cd00009">
    <property type="entry name" value="AAA"/>
    <property type="match status" value="1"/>
</dbReference>
<dbReference type="Gene3D" id="3.40.50.300">
    <property type="entry name" value="P-loop containing nucleotide triphosphate hydrolases"/>
    <property type="match status" value="1"/>
</dbReference>
<dbReference type="PANTHER" id="PTHR46082">
    <property type="entry name" value="ATP/GTP-BINDING PROTEIN-RELATED"/>
    <property type="match status" value="1"/>
</dbReference>
<accession>A0AAW9L0L8</accession>
<dbReference type="SMART" id="SM00028">
    <property type="entry name" value="TPR"/>
    <property type="match status" value="11"/>
</dbReference>